<organism evidence="2 3">
    <name type="scientific">Lachnoanaerobaculum saburreum F0468</name>
    <dbReference type="NCBI Taxonomy" id="1095750"/>
    <lineage>
        <taxon>Bacteria</taxon>
        <taxon>Bacillati</taxon>
        <taxon>Bacillota</taxon>
        <taxon>Clostridia</taxon>
        <taxon>Lachnospirales</taxon>
        <taxon>Lachnospiraceae</taxon>
        <taxon>Lachnoanaerobaculum</taxon>
    </lineage>
</organism>
<evidence type="ECO:0000313" key="3">
    <source>
        <dbReference type="Proteomes" id="UP000005039"/>
    </source>
</evidence>
<dbReference type="RefSeq" id="WP_008754287.1">
    <property type="nucleotide sequence ID" value="NZ_AJGH01000082.1"/>
</dbReference>
<proteinExistence type="predicted"/>
<keyword evidence="3" id="KW-1185">Reference proteome</keyword>
<evidence type="ECO:0000259" key="1">
    <source>
        <dbReference type="PROSITE" id="PS50943"/>
    </source>
</evidence>
<comment type="caution">
    <text evidence="2">The sequence shown here is derived from an EMBL/GenBank/DDBJ whole genome shotgun (WGS) entry which is preliminary data.</text>
</comment>
<gene>
    <name evidence="2" type="ORF">HMPREF9970_2070</name>
</gene>
<dbReference type="PATRIC" id="fig|1095750.3.peg.1794"/>
<dbReference type="Gene3D" id="1.10.10.60">
    <property type="entry name" value="Homeodomain-like"/>
    <property type="match status" value="1"/>
</dbReference>
<dbReference type="eggNOG" id="ENOG50327S7">
    <property type="taxonomic scope" value="Bacteria"/>
</dbReference>
<accession>I0R6V5</accession>
<dbReference type="EMBL" id="AJGH01000082">
    <property type="protein sequence ID" value="EIC95413.1"/>
    <property type="molecule type" value="Genomic_DNA"/>
</dbReference>
<sequence>MLPEKKKNNNIMEAIKFLASEIGLDEVKTSFNSKTKTASVVGKKDGIQYTTTLTEHTGGRIQTNSMFEKNLGKDGLKKQIKELKCQGYKQQEIADMLGVSQSTVSNYLKK</sequence>
<dbReference type="Pfam" id="PF13384">
    <property type="entry name" value="HTH_23"/>
    <property type="match status" value="1"/>
</dbReference>
<evidence type="ECO:0000313" key="2">
    <source>
        <dbReference type="EMBL" id="EIC95413.1"/>
    </source>
</evidence>
<protein>
    <submittedName>
        <fullName evidence="2">Terminase, ATPase subunit, gpP-like protein</fullName>
    </submittedName>
</protein>
<dbReference type="Proteomes" id="UP000005039">
    <property type="component" value="Unassembled WGS sequence"/>
</dbReference>
<feature type="domain" description="HTH cro/C1-type" evidence="1">
    <location>
        <begin position="76"/>
        <end position="107"/>
    </location>
</feature>
<dbReference type="PROSITE" id="PS50943">
    <property type="entry name" value="HTH_CROC1"/>
    <property type="match status" value="1"/>
</dbReference>
<name>I0R6V5_9FIRM</name>
<reference evidence="2 3" key="1">
    <citation type="submission" date="2012-03" db="EMBL/GenBank/DDBJ databases">
        <authorList>
            <person name="Durkin A.S."/>
            <person name="McCorrison J."/>
            <person name="Torralba M."/>
            <person name="Gillis M."/>
            <person name="Methe B."/>
            <person name="Sutton G."/>
            <person name="Nelson K.E."/>
        </authorList>
    </citation>
    <scope>NUCLEOTIDE SEQUENCE [LARGE SCALE GENOMIC DNA]</scope>
    <source>
        <strain evidence="2 3">F0468</strain>
    </source>
</reference>
<dbReference type="AlphaFoldDB" id="I0R6V5"/>
<dbReference type="InterPro" id="IPR001387">
    <property type="entry name" value="Cro/C1-type_HTH"/>
</dbReference>